<feature type="domain" description="Phage capsid-like C-terminal" evidence="3">
    <location>
        <begin position="196"/>
        <end position="462"/>
    </location>
</feature>
<dbReference type="NCBIfam" id="TIGR01554">
    <property type="entry name" value="major_cap_HK97"/>
    <property type="match status" value="1"/>
</dbReference>
<dbReference type="Proteomes" id="UP001629288">
    <property type="component" value="Unassembled WGS sequence"/>
</dbReference>
<dbReference type="Gene3D" id="3.30.2320.10">
    <property type="entry name" value="hypothetical protein PF0899 domain"/>
    <property type="match status" value="1"/>
</dbReference>
<dbReference type="InterPro" id="IPR024455">
    <property type="entry name" value="Phage_capsid"/>
</dbReference>
<sequence>MKRTLMGRVFVAVGALIAVAFAVDAHAASAVAAHVLQHGDILGALGDHVWTVAGIGSVAAIDGLRRKSAIDNADDKNEIKSIVDALAKRDSEMKSFCEKATEEIKSTGKIATETKSALEKLSTDGVEMQARLTELEQKLARRGAGSAEHDAKSIGAQFTDCDDFKALASKGRGIARMALKAVTSITSATTGTGGVGDAIRPDRQPGIITPQLRQMTIRDLLLQGRTASNAIEYVKETGFQNMAAMVAEGGAKPQSDLSFDLVTTTVKTLAHWVRASKQVLADIPLLQSYIDGRLRYGLQYVEENQILAGDGTGQNLLGLIPQATAFNEALRKAGDTSIDVIRRAILQARIAEYRPSGIVLNPNDWADIELQKDTTGQYIWVNVQDGGQQRMWKLPVIDTNAIAAGKFLVGAFNMAAEVFDREDANVEVSTEDADNFTKNMVTIRAEERLALAVYRPESLIYGDLADPTP</sequence>
<accession>A0ABW9BVJ0</accession>
<dbReference type="SUPFAM" id="SSF56563">
    <property type="entry name" value="Major capsid protein gp5"/>
    <property type="match status" value="1"/>
</dbReference>
<gene>
    <name evidence="4" type="ORF">PQR00_00505</name>
</gene>
<reference evidence="4 5" key="1">
    <citation type="journal article" date="2024" name="Chem. Sci.">
        <title>Discovery of megapolipeptins by genome mining of a Burkholderiales bacteria collection.</title>
        <authorList>
            <person name="Paulo B.S."/>
            <person name="Recchia M.J.J."/>
            <person name="Lee S."/>
            <person name="Fergusson C.H."/>
            <person name="Romanowski S.B."/>
            <person name="Hernandez A."/>
            <person name="Krull N."/>
            <person name="Liu D.Y."/>
            <person name="Cavanagh H."/>
            <person name="Bos A."/>
            <person name="Gray C.A."/>
            <person name="Murphy B.T."/>
            <person name="Linington R.G."/>
            <person name="Eustaquio A.S."/>
        </authorList>
    </citation>
    <scope>NUCLEOTIDE SEQUENCE [LARGE SCALE GENOMIC DNA]</scope>
    <source>
        <strain evidence="4 5">RL17-379-BIB-C</strain>
    </source>
</reference>
<proteinExistence type="predicted"/>
<name>A0ABW9BVJ0_9BURK</name>
<evidence type="ECO:0000313" key="5">
    <source>
        <dbReference type="Proteomes" id="UP001629288"/>
    </source>
</evidence>
<evidence type="ECO:0000313" key="4">
    <source>
        <dbReference type="EMBL" id="MFM0442050.1"/>
    </source>
</evidence>
<comment type="caution">
    <text evidence="4">The sequence shown here is derived from an EMBL/GenBank/DDBJ whole genome shotgun (WGS) entry which is preliminary data.</text>
</comment>
<dbReference type="RefSeq" id="WP_408127799.1">
    <property type="nucleotide sequence ID" value="NZ_JAQQDH010000001.1"/>
</dbReference>
<dbReference type="InterPro" id="IPR054612">
    <property type="entry name" value="Phage_capsid-like_C"/>
</dbReference>
<dbReference type="Gene3D" id="3.30.2400.10">
    <property type="entry name" value="Major capsid protein gp5"/>
    <property type="match status" value="1"/>
</dbReference>
<comment type="subcellular location">
    <subcellularLocation>
        <location evidence="1">Virion</location>
    </subcellularLocation>
</comment>
<evidence type="ECO:0000256" key="2">
    <source>
        <dbReference type="SAM" id="SignalP"/>
    </source>
</evidence>
<evidence type="ECO:0000256" key="1">
    <source>
        <dbReference type="ARBA" id="ARBA00004328"/>
    </source>
</evidence>
<keyword evidence="2" id="KW-0732">Signal</keyword>
<feature type="chain" id="PRO_5045734920" evidence="2">
    <location>
        <begin position="28"/>
        <end position="469"/>
    </location>
</feature>
<dbReference type="Pfam" id="PF05065">
    <property type="entry name" value="Phage_capsid"/>
    <property type="match status" value="1"/>
</dbReference>
<evidence type="ECO:0000259" key="3">
    <source>
        <dbReference type="Pfam" id="PF05065"/>
    </source>
</evidence>
<organism evidence="4 5">
    <name type="scientific">Paraburkholderia strydomiana</name>
    <dbReference type="NCBI Taxonomy" id="1245417"/>
    <lineage>
        <taxon>Bacteria</taxon>
        <taxon>Pseudomonadati</taxon>
        <taxon>Pseudomonadota</taxon>
        <taxon>Betaproteobacteria</taxon>
        <taxon>Burkholderiales</taxon>
        <taxon>Burkholderiaceae</taxon>
        <taxon>Paraburkholderia</taxon>
    </lineage>
</organism>
<protein>
    <submittedName>
        <fullName evidence="4">Phage major capsid protein</fullName>
    </submittedName>
</protein>
<feature type="signal peptide" evidence="2">
    <location>
        <begin position="1"/>
        <end position="27"/>
    </location>
</feature>
<dbReference type="EMBL" id="JAQQDH010000001">
    <property type="protein sequence ID" value="MFM0442050.1"/>
    <property type="molecule type" value="Genomic_DNA"/>
</dbReference>
<keyword evidence="5" id="KW-1185">Reference proteome</keyword>